<comment type="caution">
    <text evidence="1">The sequence shown here is derived from an EMBL/GenBank/DDBJ whole genome shotgun (WGS) entry which is preliminary data.</text>
</comment>
<reference evidence="1" key="1">
    <citation type="submission" date="2021-02" db="EMBL/GenBank/DDBJ databases">
        <authorList>
            <person name="Nowell W R."/>
        </authorList>
    </citation>
    <scope>NUCLEOTIDE SEQUENCE</scope>
</reference>
<dbReference type="EMBL" id="CAJOBC010105264">
    <property type="protein sequence ID" value="CAF4496695.1"/>
    <property type="molecule type" value="Genomic_DNA"/>
</dbReference>
<feature type="non-terminal residue" evidence="1">
    <location>
        <position position="1"/>
    </location>
</feature>
<dbReference type="Proteomes" id="UP000681722">
    <property type="component" value="Unassembled WGS sequence"/>
</dbReference>
<dbReference type="AlphaFoldDB" id="A0A8S2XGP8"/>
<proteinExistence type="predicted"/>
<organism evidence="1 2">
    <name type="scientific">Didymodactylos carnosus</name>
    <dbReference type="NCBI Taxonomy" id="1234261"/>
    <lineage>
        <taxon>Eukaryota</taxon>
        <taxon>Metazoa</taxon>
        <taxon>Spiralia</taxon>
        <taxon>Gnathifera</taxon>
        <taxon>Rotifera</taxon>
        <taxon>Eurotatoria</taxon>
        <taxon>Bdelloidea</taxon>
        <taxon>Philodinida</taxon>
        <taxon>Philodinidae</taxon>
        <taxon>Didymodactylos</taxon>
    </lineage>
</organism>
<evidence type="ECO:0000313" key="1">
    <source>
        <dbReference type="EMBL" id="CAF4496695.1"/>
    </source>
</evidence>
<evidence type="ECO:0000313" key="2">
    <source>
        <dbReference type="Proteomes" id="UP000681722"/>
    </source>
</evidence>
<accession>A0A8S2XGP8</accession>
<protein>
    <submittedName>
        <fullName evidence="1">Uncharacterized protein</fullName>
    </submittedName>
</protein>
<sequence>YWIETLRSKSERQSLKRYANELIDYRNKGILPPKQFRAERPPIAIDQSLSTLENSI</sequence>
<gene>
    <name evidence="1" type="ORF">SRO942_LOCUS44613</name>
</gene>
<name>A0A8S2XGP8_9BILA</name>